<proteinExistence type="predicted"/>
<reference evidence="1" key="1">
    <citation type="submission" date="2022-07" db="EMBL/GenBank/DDBJ databases">
        <title>Tahibacter sp., a new gammaproteobacterium isolated from the silt sample collected at pig farm.</title>
        <authorList>
            <person name="Chen H."/>
        </authorList>
    </citation>
    <scope>NUCLEOTIDE SEQUENCE</scope>
    <source>
        <strain evidence="1">P2K</strain>
    </source>
</reference>
<keyword evidence="2" id="KW-1185">Reference proteome</keyword>
<dbReference type="Pfam" id="PF16930">
    <property type="entry name" value="Porin_5"/>
    <property type="match status" value="1"/>
</dbReference>
<gene>
    <name evidence="1" type="ORF">NM961_17150</name>
</gene>
<protein>
    <submittedName>
        <fullName evidence="1">Porin</fullName>
    </submittedName>
</protein>
<sequence length="371" mass="41469">MHSEGYLLRAALSGLLVLTGLLAGQARGQDSILDGSAEEAAAGAGRWSWFGDFLLRYDHVEGLTNDRTVSRWRGRGRLGAEFAAMPELSFGAAIELAQGSDDNATNRINNDNERSDGANLDQFWLRWQPAEHTRVLLGKAPLPLELSPLTWDADLRPAGISLDQSFALGDFSRLQLVVGGFAAQHLYEDDTRLAAAQLAWRWREGAPGNAAVLLSYLDFSDLQQLTRQGLTRTNRRLANGRLASDYRLLDLQLVGRTVLGEWPLEARIDLVRNLGADTARDGARFSLVLGDRFQPGGWEFGYSNQRIQRDAVLAAFNEDDWWFHSFANGFMPWIGYGLDRSWNLRLAAFREQREGLAEHTDRILLDLGARW</sequence>
<name>A0ABT1QW02_9GAMM</name>
<dbReference type="InterPro" id="IPR032638">
    <property type="entry name" value="Porin_5"/>
</dbReference>
<dbReference type="Proteomes" id="UP001165498">
    <property type="component" value="Unassembled WGS sequence"/>
</dbReference>
<organism evidence="1 2">
    <name type="scientific">Tahibacter harae</name>
    <dbReference type="NCBI Taxonomy" id="2963937"/>
    <lineage>
        <taxon>Bacteria</taxon>
        <taxon>Pseudomonadati</taxon>
        <taxon>Pseudomonadota</taxon>
        <taxon>Gammaproteobacteria</taxon>
        <taxon>Lysobacterales</taxon>
        <taxon>Rhodanobacteraceae</taxon>
        <taxon>Tahibacter</taxon>
    </lineage>
</organism>
<evidence type="ECO:0000313" key="1">
    <source>
        <dbReference type="EMBL" id="MCQ4166449.1"/>
    </source>
</evidence>
<comment type="caution">
    <text evidence="1">The sequence shown here is derived from an EMBL/GenBank/DDBJ whole genome shotgun (WGS) entry which is preliminary data.</text>
</comment>
<dbReference type="RefSeq" id="WP_255915637.1">
    <property type="nucleotide sequence ID" value="NZ_JANFQO010000017.1"/>
</dbReference>
<evidence type="ECO:0000313" key="2">
    <source>
        <dbReference type="Proteomes" id="UP001165498"/>
    </source>
</evidence>
<dbReference type="EMBL" id="JANFQO010000017">
    <property type="protein sequence ID" value="MCQ4166449.1"/>
    <property type="molecule type" value="Genomic_DNA"/>
</dbReference>
<accession>A0ABT1QW02</accession>